<keyword evidence="1" id="KW-0547">Nucleotide-binding</keyword>
<sequence>MEVRLPSQFDSESMYSFISNTLNEENEPHSNEISFDFRPLEFITPVGVTVLSNLIGKLMKHGTKVSFVYRAPNRLIKFCPIAFLDDSMFFKHYLGNSLDGYARLRPTTLPLSNVTYAKSHDYLTSTMVWLASKLSLTKKSLGDVETCMKEVFNNIKDHSSEKIGSVFVQQYPRNNTVMFAISDFGVGIPFHIQRIHPSLSDGEAIRLAVQEGFTTKTSPRNRGAGLDFLLHNVVKNNKGFVYIHSNRGILNCTGDGNGGIKFEVKNTAGFYPGTLLEINFRTDTIENEEEEFLWE</sequence>
<organism evidence="1 2">
    <name type="scientific">Paenibacillus filicis</name>
    <dbReference type="NCBI Taxonomy" id="669464"/>
    <lineage>
        <taxon>Bacteria</taxon>
        <taxon>Bacillati</taxon>
        <taxon>Bacillota</taxon>
        <taxon>Bacilli</taxon>
        <taxon>Bacillales</taxon>
        <taxon>Paenibacillaceae</taxon>
        <taxon>Paenibacillus</taxon>
    </lineage>
</organism>
<name>A0ABU9DIF4_9BACL</name>
<dbReference type="RefSeq" id="WP_341415723.1">
    <property type="nucleotide sequence ID" value="NZ_JBBPCC010000006.1"/>
</dbReference>
<proteinExistence type="predicted"/>
<evidence type="ECO:0000313" key="2">
    <source>
        <dbReference type="Proteomes" id="UP001469365"/>
    </source>
</evidence>
<evidence type="ECO:0000313" key="1">
    <source>
        <dbReference type="EMBL" id="MEK8128647.1"/>
    </source>
</evidence>
<dbReference type="GO" id="GO:0005524">
    <property type="term" value="F:ATP binding"/>
    <property type="evidence" value="ECO:0007669"/>
    <property type="project" value="UniProtKB-KW"/>
</dbReference>
<accession>A0ABU9DIF4</accession>
<dbReference type="Gene3D" id="3.30.565.10">
    <property type="entry name" value="Histidine kinase-like ATPase, C-terminal domain"/>
    <property type="match status" value="1"/>
</dbReference>
<keyword evidence="1" id="KW-0067">ATP-binding</keyword>
<dbReference type="Proteomes" id="UP001469365">
    <property type="component" value="Unassembled WGS sequence"/>
</dbReference>
<protein>
    <submittedName>
        <fullName evidence="1">ATP-binding protein</fullName>
    </submittedName>
</protein>
<reference evidence="1 2" key="1">
    <citation type="submission" date="2024-04" db="EMBL/GenBank/DDBJ databases">
        <title>draft genome sequnece of Paenibacillus filicis.</title>
        <authorList>
            <person name="Kim D.-U."/>
        </authorList>
    </citation>
    <scope>NUCLEOTIDE SEQUENCE [LARGE SCALE GENOMIC DNA]</scope>
    <source>
        <strain evidence="1 2">KACC14197</strain>
    </source>
</reference>
<comment type="caution">
    <text evidence="1">The sequence shown here is derived from an EMBL/GenBank/DDBJ whole genome shotgun (WGS) entry which is preliminary data.</text>
</comment>
<gene>
    <name evidence="1" type="ORF">WMW72_12090</name>
</gene>
<dbReference type="SUPFAM" id="SSF55874">
    <property type="entry name" value="ATPase domain of HSP90 chaperone/DNA topoisomerase II/histidine kinase"/>
    <property type="match status" value="1"/>
</dbReference>
<dbReference type="InterPro" id="IPR036890">
    <property type="entry name" value="HATPase_C_sf"/>
</dbReference>
<dbReference type="EMBL" id="JBBPCC010000006">
    <property type="protein sequence ID" value="MEK8128647.1"/>
    <property type="molecule type" value="Genomic_DNA"/>
</dbReference>
<keyword evidence="2" id="KW-1185">Reference proteome</keyword>